<comment type="similarity">
    <text evidence="1 7">Belongs to the endoribonuclease YbeY family.</text>
</comment>
<evidence type="ECO:0000256" key="3">
    <source>
        <dbReference type="ARBA" id="ARBA00022723"/>
    </source>
</evidence>
<dbReference type="SUPFAM" id="SSF55486">
    <property type="entry name" value="Metalloproteases ('zincins'), catalytic domain"/>
    <property type="match status" value="1"/>
</dbReference>
<evidence type="ECO:0000313" key="8">
    <source>
        <dbReference type="EMBL" id="CUH61202.1"/>
    </source>
</evidence>
<comment type="function">
    <text evidence="7">Single strand-specific metallo-endoribonuclease involved in late-stage 70S ribosome quality control and in maturation of the 3' terminus of the 16S rRNA.</text>
</comment>
<dbReference type="EMBL" id="CYRX01000031">
    <property type="protein sequence ID" value="CUH61202.1"/>
    <property type="molecule type" value="Genomic_DNA"/>
</dbReference>
<dbReference type="InterPro" id="IPR023091">
    <property type="entry name" value="MetalPrtase_cat_dom_sf_prd"/>
</dbReference>
<organism evidence="8 9">
    <name type="scientific">Thalassobacter stenotrophicus</name>
    <dbReference type="NCBI Taxonomy" id="266809"/>
    <lineage>
        <taxon>Bacteria</taxon>
        <taxon>Pseudomonadati</taxon>
        <taxon>Pseudomonadota</taxon>
        <taxon>Alphaproteobacteria</taxon>
        <taxon>Rhodobacterales</taxon>
        <taxon>Roseobacteraceae</taxon>
        <taxon>Thalassobacter</taxon>
    </lineage>
</organism>
<dbReference type="Gene3D" id="3.40.390.30">
    <property type="entry name" value="Metalloproteases ('zincins'), catalytic domain"/>
    <property type="match status" value="1"/>
</dbReference>
<comment type="cofactor">
    <cofactor evidence="7">
        <name>Zn(2+)</name>
        <dbReference type="ChEBI" id="CHEBI:29105"/>
    </cofactor>
    <text evidence="7">Binds 1 zinc ion.</text>
</comment>
<dbReference type="GO" id="GO:0004222">
    <property type="term" value="F:metalloendopeptidase activity"/>
    <property type="evidence" value="ECO:0007669"/>
    <property type="project" value="InterPro"/>
</dbReference>
<dbReference type="PANTHER" id="PTHR46986">
    <property type="entry name" value="ENDORIBONUCLEASE YBEY, CHLOROPLASTIC"/>
    <property type="match status" value="1"/>
</dbReference>
<dbReference type="HAMAP" id="MF_00009">
    <property type="entry name" value="Endoribonucl_YbeY"/>
    <property type="match status" value="1"/>
</dbReference>
<dbReference type="GO" id="GO:0005737">
    <property type="term" value="C:cytoplasm"/>
    <property type="evidence" value="ECO:0007669"/>
    <property type="project" value="UniProtKB-SubCell"/>
</dbReference>
<evidence type="ECO:0000256" key="4">
    <source>
        <dbReference type="ARBA" id="ARBA00022759"/>
    </source>
</evidence>
<dbReference type="GO" id="GO:0006364">
    <property type="term" value="P:rRNA processing"/>
    <property type="evidence" value="ECO:0007669"/>
    <property type="project" value="UniProtKB-UniRule"/>
</dbReference>
<dbReference type="Proteomes" id="UP000051298">
    <property type="component" value="Unassembled WGS sequence"/>
</dbReference>
<gene>
    <name evidence="7 8" type="primary">ybeY</name>
    <name evidence="8" type="ORF">THS5294_02504</name>
</gene>
<evidence type="ECO:0000256" key="6">
    <source>
        <dbReference type="ARBA" id="ARBA00022833"/>
    </source>
</evidence>
<evidence type="ECO:0000313" key="9">
    <source>
        <dbReference type="Proteomes" id="UP000051298"/>
    </source>
</evidence>
<dbReference type="GO" id="GO:0008270">
    <property type="term" value="F:zinc ion binding"/>
    <property type="evidence" value="ECO:0007669"/>
    <property type="project" value="UniProtKB-UniRule"/>
</dbReference>
<evidence type="ECO:0000256" key="1">
    <source>
        <dbReference type="ARBA" id="ARBA00010875"/>
    </source>
</evidence>
<reference evidence="8 9" key="1">
    <citation type="submission" date="2015-09" db="EMBL/GenBank/DDBJ databases">
        <authorList>
            <consortium name="Swine Surveillance"/>
        </authorList>
    </citation>
    <scope>NUCLEOTIDE SEQUENCE [LARGE SCALE GENOMIC DNA]</scope>
    <source>
        <strain evidence="8 9">CECT 5294</strain>
    </source>
</reference>
<dbReference type="PANTHER" id="PTHR46986:SF1">
    <property type="entry name" value="ENDORIBONUCLEASE YBEY, CHLOROPLASTIC"/>
    <property type="match status" value="1"/>
</dbReference>
<feature type="binding site" evidence="7">
    <location>
        <position position="136"/>
    </location>
    <ligand>
        <name>Zn(2+)</name>
        <dbReference type="ChEBI" id="CHEBI:29105"/>
        <note>catalytic</note>
    </ligand>
</feature>
<keyword evidence="6 7" id="KW-0862">Zinc</keyword>
<proteinExistence type="inferred from homology"/>
<dbReference type="GO" id="GO:0004521">
    <property type="term" value="F:RNA endonuclease activity"/>
    <property type="evidence" value="ECO:0007669"/>
    <property type="project" value="UniProtKB-UniRule"/>
</dbReference>
<dbReference type="STRING" id="266809.PM03_11695"/>
<keyword evidence="7" id="KW-0963">Cytoplasm</keyword>
<dbReference type="InterPro" id="IPR020549">
    <property type="entry name" value="YbeY_CS"/>
</dbReference>
<dbReference type="NCBIfam" id="TIGR00043">
    <property type="entry name" value="rRNA maturation RNase YbeY"/>
    <property type="match status" value="1"/>
</dbReference>
<dbReference type="RefSeq" id="WP_058124004.1">
    <property type="nucleotide sequence ID" value="NZ_CYRX01000031.1"/>
</dbReference>
<keyword evidence="2 7" id="KW-0540">Nuclease</keyword>
<keyword evidence="5 7" id="KW-0378">Hydrolase</keyword>
<evidence type="ECO:0000256" key="5">
    <source>
        <dbReference type="ARBA" id="ARBA00022801"/>
    </source>
</evidence>
<keyword evidence="3 7" id="KW-0479">Metal-binding</keyword>
<dbReference type="EC" id="3.1.-.-" evidence="7"/>
<evidence type="ECO:0000256" key="7">
    <source>
        <dbReference type="HAMAP-Rule" id="MF_00009"/>
    </source>
</evidence>
<feature type="binding site" evidence="7">
    <location>
        <position position="142"/>
    </location>
    <ligand>
        <name>Zn(2+)</name>
        <dbReference type="ChEBI" id="CHEBI:29105"/>
        <note>catalytic</note>
    </ligand>
</feature>
<comment type="subcellular location">
    <subcellularLocation>
        <location evidence="7">Cytoplasm</location>
    </subcellularLocation>
</comment>
<accession>A0A0N7LTN6</accession>
<dbReference type="PROSITE" id="PS01306">
    <property type="entry name" value="UPF0054"/>
    <property type="match status" value="1"/>
</dbReference>
<dbReference type="InterPro" id="IPR002036">
    <property type="entry name" value="YbeY"/>
</dbReference>
<keyword evidence="4 7" id="KW-0255">Endonuclease</keyword>
<feature type="binding site" evidence="7">
    <location>
        <position position="132"/>
    </location>
    <ligand>
        <name>Zn(2+)</name>
        <dbReference type="ChEBI" id="CHEBI:29105"/>
        <note>catalytic</note>
    </ligand>
</feature>
<keyword evidence="7" id="KW-0698">rRNA processing</keyword>
<evidence type="ECO:0000256" key="2">
    <source>
        <dbReference type="ARBA" id="ARBA00022722"/>
    </source>
</evidence>
<dbReference type="eggNOG" id="COG0319">
    <property type="taxonomic scope" value="Bacteria"/>
</dbReference>
<sequence length="173" mass="18784">MPHQAEAQVDACIDVSLEDDRWIDLEGRAHAALLAVLTHLDLDEGEVSVLGCDDARIATLNAEFRGKPTPTNVLSWPSEERAADTPGAMPHLPTAPHEVEWGDIAIAYDTCAAEAQAQSKPFDAHVTHLLVHGILHLLGFDHENDADAQLMERLEVEILDTLGVPDPYQESGA</sequence>
<keyword evidence="7" id="KW-0690">Ribosome biogenesis</keyword>
<protein>
    <recommendedName>
        <fullName evidence="7">Endoribonuclease YbeY</fullName>
        <ecNumber evidence="7">3.1.-.-</ecNumber>
    </recommendedName>
</protein>
<dbReference type="Pfam" id="PF02130">
    <property type="entry name" value="YbeY"/>
    <property type="match status" value="1"/>
</dbReference>
<dbReference type="AlphaFoldDB" id="A0A0N7LTN6"/>
<name>A0A0N7LTN6_9RHOB</name>